<dbReference type="Proteomes" id="UP001241377">
    <property type="component" value="Unassembled WGS sequence"/>
</dbReference>
<name>A0ACC2UVF4_9TREE</name>
<proteinExistence type="predicted"/>
<reference evidence="1" key="1">
    <citation type="submission" date="2023-04" db="EMBL/GenBank/DDBJ databases">
        <title>Draft Genome sequencing of Naganishia species isolated from polar environments using Oxford Nanopore Technology.</title>
        <authorList>
            <person name="Leo P."/>
            <person name="Venkateswaran K."/>
        </authorList>
    </citation>
    <scope>NUCLEOTIDE SEQUENCE</scope>
    <source>
        <strain evidence="1">MNA-CCFEE 5261</strain>
    </source>
</reference>
<comment type="caution">
    <text evidence="1">The sequence shown here is derived from an EMBL/GenBank/DDBJ whole genome shotgun (WGS) entry which is preliminary data.</text>
</comment>
<organism evidence="1 2">
    <name type="scientific">Naganishia cerealis</name>
    <dbReference type="NCBI Taxonomy" id="610337"/>
    <lineage>
        <taxon>Eukaryota</taxon>
        <taxon>Fungi</taxon>
        <taxon>Dikarya</taxon>
        <taxon>Basidiomycota</taxon>
        <taxon>Agaricomycotina</taxon>
        <taxon>Tremellomycetes</taxon>
        <taxon>Filobasidiales</taxon>
        <taxon>Filobasidiaceae</taxon>
        <taxon>Naganishia</taxon>
    </lineage>
</organism>
<gene>
    <name evidence="1" type="ORF">QFC19_009294</name>
</gene>
<accession>A0ACC2UVF4</accession>
<protein>
    <submittedName>
        <fullName evidence="1">Uncharacterized protein</fullName>
    </submittedName>
</protein>
<evidence type="ECO:0000313" key="2">
    <source>
        <dbReference type="Proteomes" id="UP001241377"/>
    </source>
</evidence>
<dbReference type="EMBL" id="JASBWR010000157">
    <property type="protein sequence ID" value="KAJ9090998.1"/>
    <property type="molecule type" value="Genomic_DNA"/>
</dbReference>
<evidence type="ECO:0000313" key="1">
    <source>
        <dbReference type="EMBL" id="KAJ9090998.1"/>
    </source>
</evidence>
<keyword evidence="2" id="KW-1185">Reference proteome</keyword>
<sequence>MSSSNLPLDPGRLAHGRSASWGNQSETSPKGTTTFAHEVGYHPSNDGGSISPTSPLGRGNLLDQGMIFQSLGAPIPEPDDLRPQQQVSPFAGPFLPSSASPNPNRNFDAALCVHLVSIPDQLAAPEKQMGRDENPLSDQEIRLGQVILDLPVLEAETCRVVQVSRDI</sequence>